<dbReference type="RefSeq" id="WP_380902413.1">
    <property type="nucleotide sequence ID" value="NZ_JBHUEG010000007.1"/>
</dbReference>
<gene>
    <name evidence="1" type="ORF">ACFSR5_07835</name>
</gene>
<comment type="caution">
    <text evidence="1">The sequence shown here is derived from an EMBL/GenBank/DDBJ whole genome shotgun (WGS) entry which is preliminary data.</text>
</comment>
<proteinExistence type="predicted"/>
<evidence type="ECO:0000313" key="2">
    <source>
        <dbReference type="Proteomes" id="UP001597545"/>
    </source>
</evidence>
<reference evidence="2" key="1">
    <citation type="journal article" date="2019" name="Int. J. Syst. Evol. Microbiol.">
        <title>The Global Catalogue of Microorganisms (GCM) 10K type strain sequencing project: providing services to taxonomists for standard genome sequencing and annotation.</title>
        <authorList>
            <consortium name="The Broad Institute Genomics Platform"/>
            <consortium name="The Broad Institute Genome Sequencing Center for Infectious Disease"/>
            <person name="Wu L."/>
            <person name="Ma J."/>
        </authorList>
    </citation>
    <scope>NUCLEOTIDE SEQUENCE [LARGE SCALE GENOMIC DNA]</scope>
    <source>
        <strain evidence="2">KCTC 42662</strain>
    </source>
</reference>
<evidence type="ECO:0000313" key="1">
    <source>
        <dbReference type="EMBL" id="MFD2547551.1"/>
    </source>
</evidence>
<evidence type="ECO:0008006" key="3">
    <source>
        <dbReference type="Google" id="ProtNLM"/>
    </source>
</evidence>
<protein>
    <recommendedName>
        <fullName evidence="3">Crp/Fnr family transcriptional regulator</fullName>
    </recommendedName>
</protein>
<sequence length="210" mass="25065">MIFILFVATQIAIFDEYQHRMSANLMTKENIQRILANYKTPSIDLVDLLAPYIQFRQYKRKDVLLPYGSSTRTLRFIFQGNVVAFGSDKTIQSLWTKDEFIIFPDTILTGAPSDVQIMCATPTDTYEIDLRRLQHLRRRFREVEVFCDLFLTHELRRRSSYLNWLKCTSRAKRVEDFAQHYRELNNVLTDQQKAEYMDMSLRWFQKLKNP</sequence>
<keyword evidence="2" id="KW-1185">Reference proteome</keyword>
<dbReference type="Gene3D" id="2.60.120.10">
    <property type="entry name" value="Jelly Rolls"/>
    <property type="match status" value="1"/>
</dbReference>
<name>A0ABW5KJ45_9SPHI</name>
<dbReference type="EMBL" id="JBHULR010000003">
    <property type="protein sequence ID" value="MFD2547551.1"/>
    <property type="molecule type" value="Genomic_DNA"/>
</dbReference>
<dbReference type="SUPFAM" id="SSF51206">
    <property type="entry name" value="cAMP-binding domain-like"/>
    <property type="match status" value="1"/>
</dbReference>
<accession>A0ABW5KJ45</accession>
<dbReference type="Proteomes" id="UP001597545">
    <property type="component" value="Unassembled WGS sequence"/>
</dbReference>
<dbReference type="InterPro" id="IPR018490">
    <property type="entry name" value="cNMP-bd_dom_sf"/>
</dbReference>
<dbReference type="InterPro" id="IPR014710">
    <property type="entry name" value="RmlC-like_jellyroll"/>
</dbReference>
<organism evidence="1 2">
    <name type="scientific">Sphingobacterium suaedae</name>
    <dbReference type="NCBI Taxonomy" id="1686402"/>
    <lineage>
        <taxon>Bacteria</taxon>
        <taxon>Pseudomonadati</taxon>
        <taxon>Bacteroidota</taxon>
        <taxon>Sphingobacteriia</taxon>
        <taxon>Sphingobacteriales</taxon>
        <taxon>Sphingobacteriaceae</taxon>
        <taxon>Sphingobacterium</taxon>
    </lineage>
</organism>